<feature type="compositionally biased region" description="Low complexity" evidence="1">
    <location>
        <begin position="16"/>
        <end position="27"/>
    </location>
</feature>
<evidence type="ECO:0000313" key="2">
    <source>
        <dbReference type="EMBL" id="RPD61784.1"/>
    </source>
</evidence>
<proteinExistence type="predicted"/>
<dbReference type="Proteomes" id="UP000313359">
    <property type="component" value="Unassembled WGS sequence"/>
</dbReference>
<sequence length="150" mass="16925">MSNVLQGSEGRHRESSASSARTRVVSFRTHDQYGTPQCPRVPKQSSPGKSRAERKLDRKTLGTGYAIRICARRVRPRAALLRCSVVSCTTIIPRHPVVQQREIMRDARRTGASPAQAFESDRSRKTGRPRQHIVRSRTTLRRFGFAALTE</sequence>
<accession>A0A5C2SF09</accession>
<organism evidence="2 3">
    <name type="scientific">Lentinus tigrinus ALCF2SS1-6</name>
    <dbReference type="NCBI Taxonomy" id="1328759"/>
    <lineage>
        <taxon>Eukaryota</taxon>
        <taxon>Fungi</taxon>
        <taxon>Dikarya</taxon>
        <taxon>Basidiomycota</taxon>
        <taxon>Agaricomycotina</taxon>
        <taxon>Agaricomycetes</taxon>
        <taxon>Polyporales</taxon>
        <taxon>Polyporaceae</taxon>
        <taxon>Lentinus</taxon>
    </lineage>
</organism>
<feature type="region of interest" description="Disordered" evidence="1">
    <location>
        <begin position="106"/>
        <end position="130"/>
    </location>
</feature>
<protein>
    <submittedName>
        <fullName evidence="2">Uncharacterized protein</fullName>
    </submittedName>
</protein>
<feature type="region of interest" description="Disordered" evidence="1">
    <location>
        <begin position="1"/>
        <end position="57"/>
    </location>
</feature>
<evidence type="ECO:0000313" key="3">
    <source>
        <dbReference type="Proteomes" id="UP000313359"/>
    </source>
</evidence>
<dbReference type="EMBL" id="ML122261">
    <property type="protein sequence ID" value="RPD61784.1"/>
    <property type="molecule type" value="Genomic_DNA"/>
</dbReference>
<evidence type="ECO:0000256" key="1">
    <source>
        <dbReference type="SAM" id="MobiDB-lite"/>
    </source>
</evidence>
<gene>
    <name evidence="2" type="ORF">L227DRAFT_60491</name>
</gene>
<keyword evidence="3" id="KW-1185">Reference proteome</keyword>
<reference evidence="2" key="1">
    <citation type="journal article" date="2018" name="Genome Biol. Evol.">
        <title>Genomics and development of Lentinus tigrinus, a white-rot wood-decaying mushroom with dimorphic fruiting bodies.</title>
        <authorList>
            <person name="Wu B."/>
            <person name="Xu Z."/>
            <person name="Knudson A."/>
            <person name="Carlson A."/>
            <person name="Chen N."/>
            <person name="Kovaka S."/>
            <person name="LaButti K."/>
            <person name="Lipzen A."/>
            <person name="Pennachio C."/>
            <person name="Riley R."/>
            <person name="Schakwitz W."/>
            <person name="Umezawa K."/>
            <person name="Ohm R.A."/>
            <person name="Grigoriev I.V."/>
            <person name="Nagy L.G."/>
            <person name="Gibbons J."/>
            <person name="Hibbett D."/>
        </authorList>
    </citation>
    <scope>NUCLEOTIDE SEQUENCE [LARGE SCALE GENOMIC DNA]</scope>
    <source>
        <strain evidence="2">ALCF2SS1-6</strain>
    </source>
</reference>
<name>A0A5C2SF09_9APHY</name>
<dbReference type="AlphaFoldDB" id="A0A5C2SF09"/>